<name>A0ABN9S0K9_9DINO</name>
<gene>
    <name evidence="1" type="ORF">PCOR1329_LOCUS25404</name>
</gene>
<dbReference type="EMBL" id="CAUYUJ010008890">
    <property type="protein sequence ID" value="CAK0825237.1"/>
    <property type="molecule type" value="Genomic_DNA"/>
</dbReference>
<evidence type="ECO:0000313" key="2">
    <source>
        <dbReference type="Proteomes" id="UP001189429"/>
    </source>
</evidence>
<accession>A0ABN9S0K9</accession>
<protein>
    <submittedName>
        <fullName evidence="1">Uncharacterized protein</fullName>
    </submittedName>
</protein>
<feature type="non-terminal residue" evidence="1">
    <location>
        <position position="71"/>
    </location>
</feature>
<reference evidence="1" key="1">
    <citation type="submission" date="2023-10" db="EMBL/GenBank/DDBJ databases">
        <authorList>
            <person name="Chen Y."/>
            <person name="Shah S."/>
            <person name="Dougan E. K."/>
            <person name="Thang M."/>
            <person name="Chan C."/>
        </authorList>
    </citation>
    <scope>NUCLEOTIDE SEQUENCE [LARGE SCALE GENOMIC DNA]</scope>
</reference>
<sequence>LFYGKELHWVEIHGRPKDKLRHLDSEQAFTALWRRCALISSCVDSFLDEPEAPDSLTEVPSLLVNRSANDP</sequence>
<evidence type="ECO:0000313" key="1">
    <source>
        <dbReference type="EMBL" id="CAK0825237.1"/>
    </source>
</evidence>
<organism evidence="1 2">
    <name type="scientific">Prorocentrum cordatum</name>
    <dbReference type="NCBI Taxonomy" id="2364126"/>
    <lineage>
        <taxon>Eukaryota</taxon>
        <taxon>Sar</taxon>
        <taxon>Alveolata</taxon>
        <taxon>Dinophyceae</taxon>
        <taxon>Prorocentrales</taxon>
        <taxon>Prorocentraceae</taxon>
        <taxon>Prorocentrum</taxon>
    </lineage>
</organism>
<proteinExistence type="predicted"/>
<keyword evidence="2" id="KW-1185">Reference proteome</keyword>
<feature type="non-terminal residue" evidence="1">
    <location>
        <position position="1"/>
    </location>
</feature>
<dbReference type="Proteomes" id="UP001189429">
    <property type="component" value="Unassembled WGS sequence"/>
</dbReference>
<comment type="caution">
    <text evidence="1">The sequence shown here is derived from an EMBL/GenBank/DDBJ whole genome shotgun (WGS) entry which is preliminary data.</text>
</comment>